<dbReference type="Pfam" id="PF05521">
    <property type="entry name" value="Phage_HCP"/>
    <property type="match status" value="1"/>
</dbReference>
<reference evidence="1 2" key="1">
    <citation type="submission" date="2018-06" db="EMBL/GenBank/DDBJ databases">
        <title>Genomic Encyclopedia of Archaeal and Bacterial Type Strains, Phase II (KMG-II): from individual species to whole genera.</title>
        <authorList>
            <person name="Goeker M."/>
        </authorList>
    </citation>
    <scope>NUCLEOTIDE SEQUENCE [LARGE SCALE GENOMIC DNA]</scope>
    <source>
        <strain evidence="1 2">DSM 14825</strain>
    </source>
</reference>
<dbReference type="Proteomes" id="UP000249754">
    <property type="component" value="Unassembled WGS sequence"/>
</dbReference>
<name>A0A327SJ64_9SPHI</name>
<dbReference type="NCBIfam" id="TIGR01563">
    <property type="entry name" value="gp16_SPP1"/>
    <property type="match status" value="1"/>
</dbReference>
<dbReference type="Gene3D" id="2.40.10.270">
    <property type="entry name" value="Bacteriophage SPP1 head-tail adaptor protein"/>
    <property type="match status" value="1"/>
</dbReference>
<dbReference type="InterPro" id="IPR038666">
    <property type="entry name" value="SSP1_head-tail_sf"/>
</dbReference>
<evidence type="ECO:0000313" key="1">
    <source>
        <dbReference type="EMBL" id="RAJ28871.1"/>
    </source>
</evidence>
<dbReference type="AlphaFoldDB" id="A0A327SJ64"/>
<comment type="caution">
    <text evidence="1">The sequence shown here is derived from an EMBL/GenBank/DDBJ whole genome shotgun (WGS) entry which is preliminary data.</text>
</comment>
<accession>A0A327SJ64</accession>
<protein>
    <submittedName>
        <fullName evidence="1">SPP1 family predicted phage head-tail adaptor</fullName>
    </submittedName>
</protein>
<evidence type="ECO:0000313" key="2">
    <source>
        <dbReference type="Proteomes" id="UP000249754"/>
    </source>
</evidence>
<dbReference type="InterPro" id="IPR008767">
    <property type="entry name" value="Phage_SPP1_head-tail_adaptor"/>
</dbReference>
<gene>
    <name evidence="1" type="ORF">LY11_03145</name>
</gene>
<proteinExistence type="predicted"/>
<dbReference type="RefSeq" id="WP_111634584.1">
    <property type="nucleotide sequence ID" value="NZ_QLLR01000016.1"/>
</dbReference>
<organism evidence="1 2">
    <name type="scientific">Pedobacter cryoconitis</name>
    <dbReference type="NCBI Taxonomy" id="188932"/>
    <lineage>
        <taxon>Bacteria</taxon>
        <taxon>Pseudomonadati</taxon>
        <taxon>Bacteroidota</taxon>
        <taxon>Sphingobacteriia</taxon>
        <taxon>Sphingobacteriales</taxon>
        <taxon>Sphingobacteriaceae</taxon>
        <taxon>Pedobacter</taxon>
    </lineage>
</organism>
<dbReference type="EMBL" id="QLLR01000016">
    <property type="protein sequence ID" value="RAJ28871.1"/>
    <property type="molecule type" value="Genomic_DNA"/>
</dbReference>
<dbReference type="OrthoDB" id="9858728at2"/>
<sequence>MIGNKRERVTIVTFEDLKDPGGGVTPGQRVVYWETWANVTTIKNQRNAQAYQTDLEEPKEFAIRYRPDKQLTKNMIIEYRSAKYTIQSNINVDERMRELTIIGLTRK</sequence>